<dbReference type="PANTHER" id="PTHR43153">
    <property type="entry name" value="ELECTRON TRANSFER FLAVOPROTEIN ALPHA"/>
    <property type="match status" value="1"/>
</dbReference>
<dbReference type="Gene3D" id="3.40.50.1220">
    <property type="entry name" value="TPP-binding domain"/>
    <property type="match status" value="1"/>
</dbReference>
<feature type="domain" description="Electron transfer flavoprotein alpha subunit C-terminal" evidence="2">
    <location>
        <begin position="223"/>
        <end position="305"/>
    </location>
</feature>
<dbReference type="AlphaFoldDB" id="A0A1H3A4L5"/>
<evidence type="ECO:0000313" key="4">
    <source>
        <dbReference type="Proteomes" id="UP000199515"/>
    </source>
</evidence>
<dbReference type="NCBIfam" id="NF038209">
    <property type="entry name" value="mft_etfA"/>
    <property type="match status" value="1"/>
</dbReference>
<gene>
    <name evidence="3" type="ORF">SAMN05421504_102775</name>
</gene>
<dbReference type="Proteomes" id="UP000199515">
    <property type="component" value="Unassembled WGS sequence"/>
</dbReference>
<dbReference type="EMBL" id="FNON01000002">
    <property type="protein sequence ID" value="SDX24144.1"/>
    <property type="molecule type" value="Genomic_DNA"/>
</dbReference>
<protein>
    <submittedName>
        <fullName evidence="3">Electron transfer flavoprotein, alpha subunit</fullName>
    </submittedName>
</protein>
<accession>A0A1H3A4L5</accession>
<dbReference type="InterPro" id="IPR001308">
    <property type="entry name" value="ETF_a/FixB"/>
</dbReference>
<evidence type="ECO:0000259" key="2">
    <source>
        <dbReference type="Pfam" id="PF00766"/>
    </source>
</evidence>
<evidence type="ECO:0000256" key="1">
    <source>
        <dbReference type="SAM" id="MobiDB-lite"/>
    </source>
</evidence>
<name>A0A1H3A4L5_9PSEU</name>
<dbReference type="RefSeq" id="WP_245757269.1">
    <property type="nucleotide sequence ID" value="NZ_FNON01000002.1"/>
</dbReference>
<dbReference type="InterPro" id="IPR029035">
    <property type="entry name" value="DHS-like_NAD/FAD-binding_dom"/>
</dbReference>
<reference evidence="3 4" key="1">
    <citation type="submission" date="2016-10" db="EMBL/GenBank/DDBJ databases">
        <authorList>
            <person name="de Groot N.N."/>
        </authorList>
    </citation>
    <scope>NUCLEOTIDE SEQUENCE [LARGE SCALE GENOMIC DNA]</scope>
    <source>
        <strain evidence="3 4">CPCC 202699</strain>
    </source>
</reference>
<organism evidence="3 4">
    <name type="scientific">Amycolatopsis xylanica</name>
    <dbReference type="NCBI Taxonomy" id="589385"/>
    <lineage>
        <taxon>Bacteria</taxon>
        <taxon>Bacillati</taxon>
        <taxon>Actinomycetota</taxon>
        <taxon>Actinomycetes</taxon>
        <taxon>Pseudonocardiales</taxon>
        <taxon>Pseudonocardiaceae</taxon>
        <taxon>Amycolatopsis</taxon>
    </lineage>
</organism>
<proteinExistence type="predicted"/>
<dbReference type="GO" id="GO:0009055">
    <property type="term" value="F:electron transfer activity"/>
    <property type="evidence" value="ECO:0007669"/>
    <property type="project" value="InterPro"/>
</dbReference>
<dbReference type="SUPFAM" id="SSF52402">
    <property type="entry name" value="Adenine nucleotide alpha hydrolases-like"/>
    <property type="match status" value="1"/>
</dbReference>
<dbReference type="PANTHER" id="PTHR43153:SF1">
    <property type="entry name" value="ELECTRON TRANSFER FLAVOPROTEIN SUBUNIT ALPHA, MITOCHONDRIAL"/>
    <property type="match status" value="1"/>
</dbReference>
<dbReference type="GO" id="GO:0033539">
    <property type="term" value="P:fatty acid beta-oxidation using acyl-CoA dehydrogenase"/>
    <property type="evidence" value="ECO:0007669"/>
    <property type="project" value="TreeGrafter"/>
</dbReference>
<sequence>MIALIPVRDGTLPAGADEACAEASGHALLIGSGTHAAADALTSLRHAILAEAGDYAPAAWATALASHFRSSEPPYVVSSPPAHPGGQPYNSLSAPTPTPGPSTGVVHTPGQLWITDKSPGQGLILPASPDGRDLAPRIAFALDIPLLAGAIEIHRTGARLARWGSKTMVDVEVDGPFVATLVPGVRTVERASENTREKLNWPEQDAQDAEVLEVLPPDPKTADLAEAPRILGAGAGLTKNNGKEAIELLEKVADALQASVGATRVVTDAGHASYQRQIGTTGVVVDPELYIAFGISGAAQHIGGLGAPKHVVSVNTDPSCPMTAMADLGIVTDATALLEELAKEITHE</sequence>
<feature type="region of interest" description="Disordered" evidence="1">
    <location>
        <begin position="73"/>
        <end position="104"/>
    </location>
</feature>
<evidence type="ECO:0000313" key="3">
    <source>
        <dbReference type="EMBL" id="SDX24144.1"/>
    </source>
</evidence>
<dbReference type="GO" id="GO:0050660">
    <property type="term" value="F:flavin adenine dinucleotide binding"/>
    <property type="evidence" value="ECO:0007669"/>
    <property type="project" value="InterPro"/>
</dbReference>
<dbReference type="STRING" id="589385.SAMN05421504_102775"/>
<dbReference type="InterPro" id="IPR014731">
    <property type="entry name" value="ETF_asu_C"/>
</dbReference>
<dbReference type="Gene3D" id="3.40.50.620">
    <property type="entry name" value="HUPs"/>
    <property type="match status" value="1"/>
</dbReference>
<dbReference type="Pfam" id="PF00766">
    <property type="entry name" value="ETF_alpha"/>
    <property type="match status" value="1"/>
</dbReference>
<dbReference type="InterPro" id="IPR014729">
    <property type="entry name" value="Rossmann-like_a/b/a_fold"/>
</dbReference>
<keyword evidence="4" id="KW-1185">Reference proteome</keyword>
<dbReference type="SUPFAM" id="SSF52467">
    <property type="entry name" value="DHS-like NAD/FAD-binding domain"/>
    <property type="match status" value="1"/>
</dbReference>